<dbReference type="Pfam" id="PF04075">
    <property type="entry name" value="F420H2_quin_red"/>
    <property type="match status" value="1"/>
</dbReference>
<protein>
    <recommendedName>
        <fullName evidence="4">Nitroreductase family deazaflavin-dependent oxidoreductase</fullName>
    </recommendedName>
</protein>
<gene>
    <name evidence="3" type="ORF">METZ01_LOCUS77143</name>
</gene>
<dbReference type="GO" id="GO:0016491">
    <property type="term" value="F:oxidoreductase activity"/>
    <property type="evidence" value="ECO:0007669"/>
    <property type="project" value="InterPro"/>
</dbReference>
<proteinExistence type="inferred from homology"/>
<accession>A0A381U815</accession>
<dbReference type="GO" id="GO:0070967">
    <property type="term" value="F:coenzyme F420 binding"/>
    <property type="evidence" value="ECO:0007669"/>
    <property type="project" value="TreeGrafter"/>
</dbReference>
<reference evidence="3" key="1">
    <citation type="submission" date="2018-05" db="EMBL/GenBank/DDBJ databases">
        <authorList>
            <person name="Lanie J.A."/>
            <person name="Ng W.-L."/>
            <person name="Kazmierczak K.M."/>
            <person name="Andrzejewski T.M."/>
            <person name="Davidsen T.M."/>
            <person name="Wayne K.J."/>
            <person name="Tettelin H."/>
            <person name="Glass J.I."/>
            <person name="Rusch D."/>
            <person name="Podicherti R."/>
            <person name="Tsui H.-C.T."/>
            <person name="Winkler M.E."/>
        </authorList>
    </citation>
    <scope>NUCLEOTIDE SEQUENCE</scope>
</reference>
<evidence type="ECO:0000313" key="3">
    <source>
        <dbReference type="EMBL" id="SVA24289.1"/>
    </source>
</evidence>
<dbReference type="InterPro" id="IPR012349">
    <property type="entry name" value="Split_barrel_FMN-bd"/>
</dbReference>
<dbReference type="AlphaFoldDB" id="A0A381U815"/>
<sequence length="145" mass="16730">MNFRSLLIVAFSKFHSMMLRLTRGKFMGKLVGLDMLLLTTVGRKTGKKRYTPLLFKKIDGHYYCVGSFGGSHTAPQWYRNILSNPNVEILAEGKFLNVTAVILEDYLKAKAWESLIGIYPNFQKYQDKTDRVIPVIKFQYSPNRD</sequence>
<organism evidence="3">
    <name type="scientific">marine metagenome</name>
    <dbReference type="NCBI Taxonomy" id="408172"/>
    <lineage>
        <taxon>unclassified sequences</taxon>
        <taxon>metagenomes</taxon>
        <taxon>ecological metagenomes</taxon>
    </lineage>
</organism>
<evidence type="ECO:0000256" key="2">
    <source>
        <dbReference type="ARBA" id="ARBA00049106"/>
    </source>
</evidence>
<dbReference type="GO" id="GO:0005886">
    <property type="term" value="C:plasma membrane"/>
    <property type="evidence" value="ECO:0007669"/>
    <property type="project" value="TreeGrafter"/>
</dbReference>
<dbReference type="Gene3D" id="2.30.110.10">
    <property type="entry name" value="Electron Transport, Fmn-binding Protein, Chain A"/>
    <property type="match status" value="1"/>
</dbReference>
<evidence type="ECO:0008006" key="4">
    <source>
        <dbReference type="Google" id="ProtNLM"/>
    </source>
</evidence>
<evidence type="ECO:0000256" key="1">
    <source>
        <dbReference type="ARBA" id="ARBA00008710"/>
    </source>
</evidence>
<comment type="catalytic activity">
    <reaction evidence="2">
        <text>oxidized coenzyme F420-(gamma-L-Glu)(n) + a quinol + H(+) = reduced coenzyme F420-(gamma-L-Glu)(n) + a quinone</text>
        <dbReference type="Rhea" id="RHEA:39663"/>
        <dbReference type="Rhea" id="RHEA-COMP:12939"/>
        <dbReference type="Rhea" id="RHEA-COMP:14378"/>
        <dbReference type="ChEBI" id="CHEBI:15378"/>
        <dbReference type="ChEBI" id="CHEBI:24646"/>
        <dbReference type="ChEBI" id="CHEBI:132124"/>
        <dbReference type="ChEBI" id="CHEBI:133980"/>
        <dbReference type="ChEBI" id="CHEBI:139511"/>
    </reaction>
</comment>
<comment type="similarity">
    <text evidence="1">Belongs to the F420H(2)-dependent quinone reductase family.</text>
</comment>
<dbReference type="PANTHER" id="PTHR39428:SF3">
    <property type="entry name" value="DEAZAFLAVIN-DEPENDENT NITROREDUCTASE"/>
    <property type="match status" value="1"/>
</dbReference>
<dbReference type="InterPro" id="IPR004378">
    <property type="entry name" value="F420H2_quin_Rdtase"/>
</dbReference>
<dbReference type="PANTHER" id="PTHR39428">
    <property type="entry name" value="F420H(2)-DEPENDENT QUINONE REDUCTASE RV1261C"/>
    <property type="match status" value="1"/>
</dbReference>
<name>A0A381U815_9ZZZZ</name>
<dbReference type="SUPFAM" id="SSF50475">
    <property type="entry name" value="FMN-binding split barrel"/>
    <property type="match status" value="1"/>
</dbReference>
<dbReference type="EMBL" id="UINC01005904">
    <property type="protein sequence ID" value="SVA24289.1"/>
    <property type="molecule type" value="Genomic_DNA"/>
</dbReference>
<dbReference type="NCBIfam" id="TIGR00026">
    <property type="entry name" value="hi_GC_TIGR00026"/>
    <property type="match status" value="1"/>
</dbReference>